<proteinExistence type="inferred from homology"/>
<dbReference type="AlphaFoldDB" id="A0A210PLT7"/>
<feature type="transmembrane region" description="Helical" evidence="18">
    <location>
        <begin position="254"/>
        <end position="275"/>
    </location>
</feature>
<feature type="transmembrane region" description="Helical" evidence="18">
    <location>
        <begin position="220"/>
        <end position="242"/>
    </location>
</feature>
<keyword evidence="14" id="KW-0407">Ion channel</keyword>
<feature type="transmembrane region" description="Helical" evidence="18">
    <location>
        <begin position="38"/>
        <end position="57"/>
    </location>
</feature>
<feature type="binding site" evidence="15">
    <location>
        <position position="234"/>
    </location>
    <ligand>
        <name>Ca(2+)</name>
        <dbReference type="ChEBI" id="CHEBI:29108"/>
    </ligand>
</feature>
<evidence type="ECO:0000313" key="22">
    <source>
        <dbReference type="Proteomes" id="UP000242188"/>
    </source>
</evidence>
<dbReference type="Pfam" id="PF00520">
    <property type="entry name" value="Ion_trans"/>
    <property type="match status" value="3"/>
</dbReference>
<feature type="transmembrane region" description="Helical" evidence="18">
    <location>
        <begin position="726"/>
        <end position="744"/>
    </location>
</feature>
<sequence length="779" mass="88796">MVLLTIIANCIVLALEEHLPDDDRTPLALQLEATEMYFLGIFCVEALLKIVALGFCLHRGSYLRNVWNIMDFVVVVTGFITIYASNSQFDLRTLRAVRVLRPLKLVSGIPSLQVVLKSIIRAMAPLLQVCLLVLFAITIFAIVGLEFYVGIFHRACFRVNSSASNSEDDIVIGDEANIRPCYDKSGAAMNFGGFRCQDHVSVCRSFWKGPNYGITSFDNIGYAMLTVFQCVTMEGWSTVLYYTNDAFGPFFNWIYFYPLIILGSFFMLNLVLGVLSGEFAKERERVENRRAFFKLRRHQQIQRELEGYLNWILKAEEVILNEERTTDEDKLRIMEARRQAAVRKVKQIKEGRDTSDENNEDNDDDLLSEINIHSNSLGGRTLASRRASVGRFSSFWRAEKRFRISTRHLVKSQPFYWSVIVLVFLNTVCTASEHYGQAEWHTLFLYVTEFVFLAFFLMEMILKMYGLGIRIYLQSSFNIFDCIVIVGSIFEVIWSEYKDGASFGISTLRALRLLRIFKVTRYWASLRNLVVSLLSSMRSIVSLLFLLFLFILIFALLGMQLFGGEMNFEDGRPASHFDTFPRALLTVFQILTGEDWNEVMYSGIRAGGGIEGHGMIYSLYFIILVVFGNYTLLNVFLAIAVDNLANAQELTAAEEEEDGQKIALRSCMCFVGSNDSSVDVPEAATGQQEENSFGGPKPMLPYSSMFIFGPTNPIRRFCHFVVNLRYFDLFIMIVISASSIALATEDPVREKSTHNSILEYFDYVFTAVFTIEMILKFHS</sequence>
<feature type="binding site" evidence="15">
    <location>
        <position position="594"/>
    </location>
    <ligand>
        <name>Ca(2+)</name>
        <dbReference type="ChEBI" id="CHEBI:29108"/>
    </ligand>
</feature>
<dbReference type="GO" id="GO:0046872">
    <property type="term" value="F:metal ion binding"/>
    <property type="evidence" value="ECO:0007669"/>
    <property type="project" value="UniProtKB-KW"/>
</dbReference>
<feature type="transmembrane region" description="Helical" evidence="18">
    <location>
        <begin position="126"/>
        <end position="149"/>
    </location>
</feature>
<keyword evidence="12 18" id="KW-0472">Membrane</keyword>
<feature type="transmembrane region" description="Helical" evidence="18">
    <location>
        <begin position="540"/>
        <end position="562"/>
    </location>
</feature>
<evidence type="ECO:0000256" key="18">
    <source>
        <dbReference type="SAM" id="Phobius"/>
    </source>
</evidence>
<dbReference type="PANTHER" id="PTHR45628:SF7">
    <property type="entry name" value="VOLTAGE-DEPENDENT CALCIUM CHANNEL TYPE A SUBUNIT ALPHA-1"/>
    <property type="match status" value="1"/>
</dbReference>
<dbReference type="SUPFAM" id="SSF81324">
    <property type="entry name" value="Voltage-gated potassium channels"/>
    <property type="match status" value="3"/>
</dbReference>
<keyword evidence="11" id="KW-0406">Ion transport</keyword>
<evidence type="ECO:0000256" key="4">
    <source>
        <dbReference type="ARBA" id="ARBA00022673"/>
    </source>
</evidence>
<protein>
    <submittedName>
        <fullName evidence="21">Voltage-dependent calcium channel type A subunit alpha-1</fullName>
    </submittedName>
</protein>
<keyword evidence="22" id="KW-1185">Reference proteome</keyword>
<dbReference type="FunFam" id="1.20.120.350:FF:000001">
    <property type="entry name" value="Voltage-dependent L-type calcium channel subunit alpha"/>
    <property type="match status" value="1"/>
</dbReference>
<dbReference type="OrthoDB" id="431720at2759"/>
<comment type="caution">
    <text evidence="21">The sequence shown here is derived from an EMBL/GenBank/DDBJ whole genome shotgun (WGS) entry which is preliminary data.</text>
</comment>
<feature type="transmembrane region" description="Helical" evidence="18">
    <location>
        <begin position="443"/>
        <end position="465"/>
    </location>
</feature>
<keyword evidence="7" id="KW-0677">Repeat</keyword>
<feature type="transmembrane region" description="Helical" evidence="18">
    <location>
        <begin position="69"/>
        <end position="85"/>
    </location>
</feature>
<feature type="domain" description="Ion transport" evidence="20">
    <location>
        <begin position="413"/>
        <end position="650"/>
    </location>
</feature>
<evidence type="ECO:0000256" key="15">
    <source>
        <dbReference type="PIRSR" id="PIRSR602077-1"/>
    </source>
</evidence>
<evidence type="ECO:0000256" key="11">
    <source>
        <dbReference type="ARBA" id="ARBA00023065"/>
    </source>
</evidence>
<feature type="signal peptide" evidence="19">
    <location>
        <begin position="1"/>
        <end position="16"/>
    </location>
</feature>
<feature type="chain" id="PRO_5013369807" evidence="19">
    <location>
        <begin position="17"/>
        <end position="779"/>
    </location>
</feature>
<dbReference type="GO" id="GO:0045202">
    <property type="term" value="C:synapse"/>
    <property type="evidence" value="ECO:0007669"/>
    <property type="project" value="GOC"/>
</dbReference>
<keyword evidence="13" id="KW-0325">Glycoprotein</keyword>
<dbReference type="PRINTS" id="PR00167">
    <property type="entry name" value="CACHANNEL"/>
</dbReference>
<evidence type="ECO:0000256" key="13">
    <source>
        <dbReference type="ARBA" id="ARBA00023180"/>
    </source>
</evidence>
<dbReference type="GO" id="GO:0008331">
    <property type="term" value="F:high voltage-gated calcium channel activity"/>
    <property type="evidence" value="ECO:0007669"/>
    <property type="project" value="TreeGrafter"/>
</dbReference>
<dbReference type="Gene3D" id="1.10.287.70">
    <property type="match status" value="2"/>
</dbReference>
<evidence type="ECO:0000256" key="5">
    <source>
        <dbReference type="ARBA" id="ARBA00022692"/>
    </source>
</evidence>
<dbReference type="STRING" id="6573.A0A210PLT7"/>
<accession>A0A210PLT7</accession>
<dbReference type="PANTHER" id="PTHR45628">
    <property type="entry name" value="VOLTAGE-DEPENDENT CALCIUM CHANNEL TYPE A SUBUNIT ALPHA-1"/>
    <property type="match status" value="1"/>
</dbReference>
<evidence type="ECO:0000256" key="1">
    <source>
        <dbReference type="ARBA" id="ARBA00004141"/>
    </source>
</evidence>
<evidence type="ECO:0000256" key="3">
    <source>
        <dbReference type="ARBA" id="ARBA00022568"/>
    </source>
</evidence>
<dbReference type="InterPro" id="IPR005821">
    <property type="entry name" value="Ion_trans_dom"/>
</dbReference>
<evidence type="ECO:0000256" key="17">
    <source>
        <dbReference type="SAM" id="MobiDB-lite"/>
    </source>
</evidence>
<dbReference type="GO" id="GO:0005891">
    <property type="term" value="C:voltage-gated calcium channel complex"/>
    <property type="evidence" value="ECO:0007669"/>
    <property type="project" value="InterPro"/>
</dbReference>
<evidence type="ECO:0000313" key="21">
    <source>
        <dbReference type="EMBL" id="OWF37460.1"/>
    </source>
</evidence>
<keyword evidence="9 16" id="KW-0851">Voltage-gated channel</keyword>
<keyword evidence="5 18" id="KW-0812">Transmembrane</keyword>
<comment type="subcellular location">
    <subcellularLocation>
        <location evidence="1 16">Membrane</location>
        <topology evidence="1 16">Multi-pass membrane protein</topology>
    </subcellularLocation>
</comment>
<keyword evidence="2" id="KW-0813">Transport</keyword>
<organism evidence="21 22">
    <name type="scientific">Mizuhopecten yessoensis</name>
    <name type="common">Japanese scallop</name>
    <name type="synonym">Patinopecten yessoensis</name>
    <dbReference type="NCBI Taxonomy" id="6573"/>
    <lineage>
        <taxon>Eukaryota</taxon>
        <taxon>Metazoa</taxon>
        <taxon>Spiralia</taxon>
        <taxon>Lophotrochozoa</taxon>
        <taxon>Mollusca</taxon>
        <taxon>Bivalvia</taxon>
        <taxon>Autobranchia</taxon>
        <taxon>Pteriomorphia</taxon>
        <taxon>Pectinida</taxon>
        <taxon>Pectinoidea</taxon>
        <taxon>Pectinidae</taxon>
        <taxon>Mizuhopecten</taxon>
    </lineage>
</organism>
<dbReference type="GO" id="GO:0098703">
    <property type="term" value="P:calcium ion import across plasma membrane"/>
    <property type="evidence" value="ECO:0007669"/>
    <property type="project" value="TreeGrafter"/>
</dbReference>
<dbReference type="GO" id="GO:0007268">
    <property type="term" value="P:chemical synaptic transmission"/>
    <property type="evidence" value="ECO:0007669"/>
    <property type="project" value="TreeGrafter"/>
</dbReference>
<evidence type="ECO:0000256" key="8">
    <source>
        <dbReference type="ARBA" id="ARBA00022837"/>
    </source>
</evidence>
<keyword evidence="3 16" id="KW-0109">Calcium transport</keyword>
<keyword evidence="19" id="KW-0732">Signal</keyword>
<feature type="region of interest" description="Disordered" evidence="17">
    <location>
        <begin position="346"/>
        <end position="365"/>
    </location>
</feature>
<dbReference type="InterPro" id="IPR050599">
    <property type="entry name" value="VDCC_alpha-1_subunit"/>
</dbReference>
<reference evidence="21 22" key="1">
    <citation type="journal article" date="2017" name="Nat. Ecol. Evol.">
        <title>Scallop genome provides insights into evolution of bilaterian karyotype and development.</title>
        <authorList>
            <person name="Wang S."/>
            <person name="Zhang J."/>
            <person name="Jiao W."/>
            <person name="Li J."/>
            <person name="Xun X."/>
            <person name="Sun Y."/>
            <person name="Guo X."/>
            <person name="Huan P."/>
            <person name="Dong B."/>
            <person name="Zhang L."/>
            <person name="Hu X."/>
            <person name="Sun X."/>
            <person name="Wang J."/>
            <person name="Zhao C."/>
            <person name="Wang Y."/>
            <person name="Wang D."/>
            <person name="Huang X."/>
            <person name="Wang R."/>
            <person name="Lv J."/>
            <person name="Li Y."/>
            <person name="Zhang Z."/>
            <person name="Liu B."/>
            <person name="Lu W."/>
            <person name="Hui Y."/>
            <person name="Liang J."/>
            <person name="Zhou Z."/>
            <person name="Hou R."/>
            <person name="Li X."/>
            <person name="Liu Y."/>
            <person name="Li H."/>
            <person name="Ning X."/>
            <person name="Lin Y."/>
            <person name="Zhao L."/>
            <person name="Xing Q."/>
            <person name="Dou J."/>
            <person name="Li Y."/>
            <person name="Mao J."/>
            <person name="Guo H."/>
            <person name="Dou H."/>
            <person name="Li T."/>
            <person name="Mu C."/>
            <person name="Jiang W."/>
            <person name="Fu Q."/>
            <person name="Fu X."/>
            <person name="Miao Y."/>
            <person name="Liu J."/>
            <person name="Yu Q."/>
            <person name="Li R."/>
            <person name="Liao H."/>
            <person name="Li X."/>
            <person name="Kong Y."/>
            <person name="Jiang Z."/>
            <person name="Chourrout D."/>
            <person name="Li R."/>
            <person name="Bao Z."/>
        </authorList>
    </citation>
    <scope>NUCLEOTIDE SEQUENCE [LARGE SCALE GENOMIC DNA]</scope>
    <source>
        <strain evidence="21 22">PY_sf001</strain>
    </source>
</reference>
<feature type="compositionally biased region" description="Acidic residues" evidence="17">
    <location>
        <begin position="356"/>
        <end position="365"/>
    </location>
</feature>
<dbReference type="FunFam" id="1.20.120.350:FF:000015">
    <property type="entry name" value="Voltage-dependent N-type calcium channel subunit alpha"/>
    <property type="match status" value="1"/>
</dbReference>
<feature type="domain" description="Ion transport" evidence="20">
    <location>
        <begin position="725"/>
        <end position="778"/>
    </location>
</feature>
<comment type="similarity">
    <text evidence="16">Belongs to the calcium channel alpha-1 subunit (TC 1.A.1.11) family.</text>
</comment>
<dbReference type="InterPro" id="IPR002077">
    <property type="entry name" value="VDCCAlpha1"/>
</dbReference>
<keyword evidence="6 15" id="KW-0479">Metal-binding</keyword>
<evidence type="ECO:0000256" key="10">
    <source>
        <dbReference type="ARBA" id="ARBA00022989"/>
    </source>
</evidence>
<keyword evidence="8 15" id="KW-0106">Calcium</keyword>
<keyword evidence="4 16" id="KW-0107">Calcium channel</keyword>
<dbReference type="Gene3D" id="1.20.120.350">
    <property type="entry name" value="Voltage-gated potassium channels. Chain C"/>
    <property type="match status" value="3"/>
</dbReference>
<dbReference type="InterPro" id="IPR027359">
    <property type="entry name" value="Volt_channel_dom_sf"/>
</dbReference>
<evidence type="ECO:0000256" key="19">
    <source>
        <dbReference type="SAM" id="SignalP"/>
    </source>
</evidence>
<dbReference type="FunFam" id="1.10.287.70:FF:000059">
    <property type="entry name" value="Voltage-dependent N-type calcium channel subunit alpha"/>
    <property type="match status" value="1"/>
</dbReference>
<dbReference type="EMBL" id="NEDP02005589">
    <property type="protein sequence ID" value="OWF37460.1"/>
    <property type="molecule type" value="Genomic_DNA"/>
</dbReference>
<evidence type="ECO:0000256" key="6">
    <source>
        <dbReference type="ARBA" id="ARBA00022723"/>
    </source>
</evidence>
<evidence type="ECO:0000256" key="14">
    <source>
        <dbReference type="ARBA" id="ARBA00023303"/>
    </source>
</evidence>
<evidence type="ECO:0000259" key="20">
    <source>
        <dbReference type="Pfam" id="PF00520"/>
    </source>
</evidence>
<name>A0A210PLT7_MIZYE</name>
<feature type="domain" description="Ion transport" evidence="20">
    <location>
        <begin position="2"/>
        <end position="285"/>
    </location>
</feature>
<evidence type="ECO:0000256" key="9">
    <source>
        <dbReference type="ARBA" id="ARBA00022882"/>
    </source>
</evidence>
<dbReference type="FunFam" id="1.10.287.70:FF:000007">
    <property type="entry name" value="Voltage-dependent L-type calcium channel subunit alpha"/>
    <property type="match status" value="1"/>
</dbReference>
<evidence type="ECO:0000256" key="12">
    <source>
        <dbReference type="ARBA" id="ARBA00023136"/>
    </source>
</evidence>
<keyword evidence="10 18" id="KW-1133">Transmembrane helix</keyword>
<dbReference type="Gene3D" id="6.10.250.2500">
    <property type="match status" value="1"/>
</dbReference>
<feature type="transmembrane region" description="Helical" evidence="18">
    <location>
        <begin position="415"/>
        <end position="437"/>
    </location>
</feature>
<evidence type="ECO:0000256" key="16">
    <source>
        <dbReference type="RuleBase" id="RU003808"/>
    </source>
</evidence>
<feature type="transmembrane region" description="Helical" evidence="18">
    <location>
        <begin position="619"/>
        <end position="641"/>
    </location>
</feature>
<dbReference type="Proteomes" id="UP000242188">
    <property type="component" value="Unassembled WGS sequence"/>
</dbReference>
<evidence type="ECO:0000256" key="2">
    <source>
        <dbReference type="ARBA" id="ARBA00022448"/>
    </source>
</evidence>
<evidence type="ECO:0000256" key="7">
    <source>
        <dbReference type="ARBA" id="ARBA00022737"/>
    </source>
</evidence>
<gene>
    <name evidence="21" type="ORF">KP79_PYT04698</name>
</gene>